<organism evidence="1 2">
    <name type="scientific">Jimgerdemannia flammicorona</name>
    <dbReference type="NCBI Taxonomy" id="994334"/>
    <lineage>
        <taxon>Eukaryota</taxon>
        <taxon>Fungi</taxon>
        <taxon>Fungi incertae sedis</taxon>
        <taxon>Mucoromycota</taxon>
        <taxon>Mucoromycotina</taxon>
        <taxon>Endogonomycetes</taxon>
        <taxon>Endogonales</taxon>
        <taxon>Endogonaceae</taxon>
        <taxon>Jimgerdemannia</taxon>
    </lineage>
</organism>
<protein>
    <submittedName>
        <fullName evidence="1">Uncharacterized protein</fullName>
    </submittedName>
</protein>
<gene>
    <name evidence="1" type="ORF">BC938DRAFT_480574</name>
</gene>
<dbReference type="Proteomes" id="UP000274822">
    <property type="component" value="Unassembled WGS sequence"/>
</dbReference>
<dbReference type="AlphaFoldDB" id="A0A433QX87"/>
<evidence type="ECO:0000313" key="2">
    <source>
        <dbReference type="Proteomes" id="UP000274822"/>
    </source>
</evidence>
<proteinExistence type="predicted"/>
<reference evidence="1 2" key="1">
    <citation type="journal article" date="2018" name="New Phytol.">
        <title>Phylogenomics of Endogonaceae and evolution of mycorrhizas within Mucoromycota.</title>
        <authorList>
            <person name="Chang Y."/>
            <person name="Desiro A."/>
            <person name="Na H."/>
            <person name="Sandor L."/>
            <person name="Lipzen A."/>
            <person name="Clum A."/>
            <person name="Barry K."/>
            <person name="Grigoriev I.V."/>
            <person name="Martin F.M."/>
            <person name="Stajich J.E."/>
            <person name="Smith M.E."/>
            <person name="Bonito G."/>
            <person name="Spatafora J.W."/>
        </authorList>
    </citation>
    <scope>NUCLEOTIDE SEQUENCE [LARGE SCALE GENOMIC DNA]</scope>
    <source>
        <strain evidence="1 2">AD002</strain>
    </source>
</reference>
<evidence type="ECO:0000313" key="1">
    <source>
        <dbReference type="EMBL" id="RUS34419.1"/>
    </source>
</evidence>
<dbReference type="EMBL" id="RBNJ01000509">
    <property type="protein sequence ID" value="RUS34419.1"/>
    <property type="molecule type" value="Genomic_DNA"/>
</dbReference>
<accession>A0A433QX87</accession>
<name>A0A433QX87_9FUNG</name>
<keyword evidence="2" id="KW-1185">Reference proteome</keyword>
<sequence>MQITKVLFSFFIIIPLIVLSLFCVGPTALFCEGIDTLPVAALFDNLHLTDNFASAISSLKGLAGIYAIRCVYGIGAFVFIVVEYVEIISGVSPASTKALLLAREQFYLDWLFSLPAPLRFNFLPTAGSPLGSSLWDSTKAQISGAMTGNRNRVGNAGTPGNSHANKAVSVLDVYGELVAEFSSITAAAK</sequence>
<comment type="caution">
    <text evidence="1">The sequence shown here is derived from an EMBL/GenBank/DDBJ whole genome shotgun (WGS) entry which is preliminary data.</text>
</comment>